<protein>
    <submittedName>
        <fullName evidence="3">Putative oxidoreductase</fullName>
    </submittedName>
</protein>
<dbReference type="GO" id="GO:0005737">
    <property type="term" value="C:cytoplasm"/>
    <property type="evidence" value="ECO:0007669"/>
    <property type="project" value="TreeGrafter"/>
</dbReference>
<feature type="domain" description="FAD dependent oxidoreductase" evidence="2">
    <location>
        <begin position="32"/>
        <end position="383"/>
    </location>
</feature>
<dbReference type="OrthoDB" id="9806601at2"/>
<dbReference type="Gene3D" id="3.50.50.60">
    <property type="entry name" value="FAD/NAD(P)-binding domain"/>
    <property type="match status" value="1"/>
</dbReference>
<evidence type="ECO:0000313" key="3">
    <source>
        <dbReference type="EMBL" id="EYD76195.1"/>
    </source>
</evidence>
<evidence type="ECO:0000259" key="2">
    <source>
        <dbReference type="Pfam" id="PF01266"/>
    </source>
</evidence>
<dbReference type="Pfam" id="PF01266">
    <property type="entry name" value="DAO"/>
    <property type="match status" value="1"/>
</dbReference>
<comment type="caution">
    <text evidence="3">The sequence shown here is derived from an EMBL/GenBank/DDBJ whole genome shotgun (WGS) entry which is preliminary data.</text>
</comment>
<dbReference type="Gene3D" id="3.30.9.10">
    <property type="entry name" value="D-Amino Acid Oxidase, subunit A, domain 2"/>
    <property type="match status" value="1"/>
</dbReference>
<evidence type="ECO:0000256" key="1">
    <source>
        <dbReference type="ARBA" id="ARBA00023002"/>
    </source>
</evidence>
<dbReference type="Proteomes" id="UP000019666">
    <property type="component" value="Unassembled WGS sequence"/>
</dbReference>
<dbReference type="AlphaFoldDB" id="A0A017HPF5"/>
<dbReference type="PATRIC" id="fig|442562.3.peg.2172"/>
<dbReference type="GO" id="GO:0016491">
    <property type="term" value="F:oxidoreductase activity"/>
    <property type="evidence" value="ECO:0007669"/>
    <property type="project" value="UniProtKB-KW"/>
</dbReference>
<dbReference type="InterPro" id="IPR036188">
    <property type="entry name" value="FAD/NAD-bd_sf"/>
</dbReference>
<reference evidence="3 4" key="1">
    <citation type="submission" date="2013-02" db="EMBL/GenBank/DDBJ databases">
        <authorList>
            <person name="Fiebig A."/>
            <person name="Goeker M."/>
            <person name="Klenk H.-P.P."/>
        </authorList>
    </citation>
    <scope>NUCLEOTIDE SEQUENCE [LARGE SCALE GENOMIC DNA]</scope>
    <source>
        <strain evidence="3 4">DSM 19309</strain>
    </source>
</reference>
<dbReference type="PRINTS" id="PR00411">
    <property type="entry name" value="PNDRDTASEI"/>
</dbReference>
<gene>
    <name evidence="3" type="ORF">Rumeso_02202</name>
</gene>
<dbReference type="PANTHER" id="PTHR13847:SF281">
    <property type="entry name" value="FAD DEPENDENT OXIDOREDUCTASE DOMAIN-CONTAINING PROTEIN"/>
    <property type="match status" value="1"/>
</dbReference>
<dbReference type="RefSeq" id="WP_051521467.1">
    <property type="nucleotide sequence ID" value="NZ_KK088602.1"/>
</dbReference>
<organism evidence="3 4">
    <name type="scientific">Rubellimicrobium mesophilum DSM 19309</name>
    <dbReference type="NCBI Taxonomy" id="442562"/>
    <lineage>
        <taxon>Bacteria</taxon>
        <taxon>Pseudomonadati</taxon>
        <taxon>Pseudomonadota</taxon>
        <taxon>Alphaproteobacteria</taxon>
        <taxon>Rhodobacterales</taxon>
        <taxon>Roseobacteraceae</taxon>
        <taxon>Rubellimicrobium</taxon>
    </lineage>
</organism>
<name>A0A017HPF5_9RHOB</name>
<dbReference type="STRING" id="442562.Rumeso_02202"/>
<dbReference type="EMBL" id="AOSK01000055">
    <property type="protein sequence ID" value="EYD76195.1"/>
    <property type="molecule type" value="Genomic_DNA"/>
</dbReference>
<sequence>MVAAPMSLDAAWRRPPGWSSPHRPLRPREHVDLAIVGAGFQGLSAARQAARAGLGVRVLERGAVGSGASGLNGGQVIPGLKYDPETLVERFGPLAGQRLVDFVARTADHVFDLIEAEGLAVPRRRQGWIQAAHTESALAGLAARDRQWRAQGADVRLLDAAEVRALTGAAGYHGGWWDRRAGAIDPLALACEIARLASEAGAEIAETTPATRLRREGGGWIVETPRGEVLARKVLLATNAHSEALVPGLARSLVWLHSFQIATAPLSPDQDALVLPGGQPVSDSRRILVYFRKSADGRLVLGGRGRMGVPRRPEDWAHLDRAAHRLFPALPSLAVEKRWFGRVAMTPDHLPHVHEPEPGLLAAVGCQGRGVGLMTALGPRLADYLAGGDPEALPLPVTPIRPIPLYPFRRVGAAALIAWNRLLDAREP</sequence>
<keyword evidence="4" id="KW-1185">Reference proteome</keyword>
<dbReference type="SUPFAM" id="SSF51905">
    <property type="entry name" value="FAD/NAD(P)-binding domain"/>
    <property type="match status" value="1"/>
</dbReference>
<proteinExistence type="predicted"/>
<dbReference type="PANTHER" id="PTHR13847">
    <property type="entry name" value="SARCOSINE DEHYDROGENASE-RELATED"/>
    <property type="match status" value="1"/>
</dbReference>
<evidence type="ECO:0000313" key="4">
    <source>
        <dbReference type="Proteomes" id="UP000019666"/>
    </source>
</evidence>
<dbReference type="InterPro" id="IPR006076">
    <property type="entry name" value="FAD-dep_OxRdtase"/>
</dbReference>
<accession>A0A017HPF5</accession>
<dbReference type="HOGENOM" id="CLU_007884_3_3_5"/>
<keyword evidence="1" id="KW-0560">Oxidoreductase</keyword>